<feature type="domain" description="Peptidase M48" evidence="12">
    <location>
        <begin position="200"/>
        <end position="385"/>
    </location>
</feature>
<dbReference type="GO" id="GO:0046872">
    <property type="term" value="F:metal ion binding"/>
    <property type="evidence" value="ECO:0007669"/>
    <property type="project" value="UniProtKB-KW"/>
</dbReference>
<keyword evidence="5" id="KW-0862">Zinc</keyword>
<evidence type="ECO:0000256" key="11">
    <source>
        <dbReference type="SAM" id="Phobius"/>
    </source>
</evidence>
<dbReference type="PANTHER" id="PTHR22726:SF1">
    <property type="entry name" value="METALLOENDOPEPTIDASE OMA1, MITOCHONDRIAL"/>
    <property type="match status" value="1"/>
</dbReference>
<feature type="transmembrane region" description="Helical" evidence="11">
    <location>
        <begin position="273"/>
        <end position="294"/>
    </location>
</feature>
<evidence type="ECO:0000313" key="13">
    <source>
        <dbReference type="EMBL" id="KAK2150884.1"/>
    </source>
</evidence>
<evidence type="ECO:0000256" key="3">
    <source>
        <dbReference type="ARBA" id="ARBA00022723"/>
    </source>
</evidence>
<evidence type="ECO:0000256" key="7">
    <source>
        <dbReference type="ARBA" id="ARBA00038233"/>
    </source>
</evidence>
<dbReference type="AlphaFoldDB" id="A0AAD9JDI9"/>
<sequence>MNGQCFLSLCQKQFSVNALSLFRRPSQFSSIRQLHYDVTRAHFYANNSRLFIKEKTPLSKLCHSCLYTSPRLHINPIFWLLIKPAGKALSIISGRTLRKWWQALPQSEKYKVRQQFYQHRYKITAVISTLVAAGFIYFIMHIQETPVTKRKRYIAFTDKQFMKIAEYELEMQWEALKDIVINPNDPKMKQVYDKVVQVAQRVVDSNQHLEVLKRQKWNVILIDSDEANAFVLPTGQIFVFKGMLNLIENLDQLAVVLGHEIAHVVLNHGAEKVSFISVIDIAVIIGMAAFWFVMPTDGVAAISQWFYNKMVKLLLELPYSRKLETEADEVGLELIARACFDVRESSSFWQRMAFNEELISKGEMPPPEWISTHPASEKRAAILDQLIPEAIKLRECSHCPHLPKFDPRLNLEAVKKIIQQNADQNHSDVSQNVVLKPTAIGINSAAAAAADSAVVSKQLFNQEHDNIYSTSSAKSVIQTDGQSVQLNKQSNDSKSLSDGSRNLSADSNNLSVGIHK</sequence>
<dbReference type="Gene3D" id="3.30.2010.10">
    <property type="entry name" value="Metalloproteases ('zincins'), catalytic domain"/>
    <property type="match status" value="1"/>
</dbReference>
<evidence type="ECO:0000256" key="4">
    <source>
        <dbReference type="ARBA" id="ARBA00022801"/>
    </source>
</evidence>
<dbReference type="CDD" id="cd07331">
    <property type="entry name" value="M48C_Oma1_like"/>
    <property type="match status" value="1"/>
</dbReference>
<evidence type="ECO:0000256" key="9">
    <source>
        <dbReference type="ARBA" id="ARBA00042978"/>
    </source>
</evidence>
<keyword evidence="11" id="KW-1133">Transmembrane helix</keyword>
<keyword evidence="2" id="KW-0645">Protease</keyword>
<dbReference type="GO" id="GO:0004222">
    <property type="term" value="F:metalloendopeptidase activity"/>
    <property type="evidence" value="ECO:0007669"/>
    <property type="project" value="InterPro"/>
</dbReference>
<feature type="transmembrane region" description="Helical" evidence="11">
    <location>
        <begin position="123"/>
        <end position="142"/>
    </location>
</feature>
<dbReference type="Proteomes" id="UP001208570">
    <property type="component" value="Unassembled WGS sequence"/>
</dbReference>
<keyword evidence="3" id="KW-0479">Metal-binding</keyword>
<keyword evidence="11" id="KW-0812">Transmembrane</keyword>
<feature type="region of interest" description="Disordered" evidence="10">
    <location>
        <begin position="487"/>
        <end position="516"/>
    </location>
</feature>
<evidence type="ECO:0000256" key="6">
    <source>
        <dbReference type="ARBA" id="ARBA00023049"/>
    </source>
</evidence>
<organism evidence="13 14">
    <name type="scientific">Paralvinella palmiformis</name>
    <dbReference type="NCBI Taxonomy" id="53620"/>
    <lineage>
        <taxon>Eukaryota</taxon>
        <taxon>Metazoa</taxon>
        <taxon>Spiralia</taxon>
        <taxon>Lophotrochozoa</taxon>
        <taxon>Annelida</taxon>
        <taxon>Polychaeta</taxon>
        <taxon>Sedentaria</taxon>
        <taxon>Canalipalpata</taxon>
        <taxon>Terebellida</taxon>
        <taxon>Terebelliformia</taxon>
        <taxon>Alvinellidae</taxon>
        <taxon>Paralvinella</taxon>
    </lineage>
</organism>
<dbReference type="GO" id="GO:0006515">
    <property type="term" value="P:protein quality control for misfolded or incompletely synthesized proteins"/>
    <property type="evidence" value="ECO:0007669"/>
    <property type="project" value="TreeGrafter"/>
</dbReference>
<protein>
    <recommendedName>
        <fullName evidence="8">Metalloendopeptidase OMA1, mitochondrial</fullName>
    </recommendedName>
    <alternativeName>
        <fullName evidence="9">Overlapping with the m-AAA protease 1 homolog</fullName>
    </alternativeName>
</protein>
<dbReference type="InterPro" id="IPR001915">
    <property type="entry name" value="Peptidase_M48"/>
</dbReference>
<evidence type="ECO:0000259" key="12">
    <source>
        <dbReference type="Pfam" id="PF01435"/>
    </source>
</evidence>
<gene>
    <name evidence="13" type="ORF">LSH36_384g05020</name>
</gene>
<accession>A0AAD9JDI9</accession>
<evidence type="ECO:0000256" key="1">
    <source>
        <dbReference type="ARBA" id="ARBA00001947"/>
    </source>
</evidence>
<keyword evidence="14" id="KW-1185">Reference proteome</keyword>
<keyword evidence="4" id="KW-0378">Hydrolase</keyword>
<keyword evidence="11" id="KW-0472">Membrane</keyword>
<keyword evidence="6" id="KW-0482">Metalloprotease</keyword>
<proteinExistence type="inferred from homology"/>
<reference evidence="13" key="1">
    <citation type="journal article" date="2023" name="Mol. Biol. Evol.">
        <title>Third-Generation Sequencing Reveals the Adaptive Role of the Epigenome in Three Deep-Sea Polychaetes.</title>
        <authorList>
            <person name="Perez M."/>
            <person name="Aroh O."/>
            <person name="Sun Y."/>
            <person name="Lan Y."/>
            <person name="Juniper S.K."/>
            <person name="Young C.R."/>
            <person name="Angers B."/>
            <person name="Qian P.Y."/>
        </authorList>
    </citation>
    <scope>NUCLEOTIDE SEQUENCE</scope>
    <source>
        <strain evidence="13">P08H-3</strain>
    </source>
</reference>
<comment type="caution">
    <text evidence="13">The sequence shown here is derived from an EMBL/GenBank/DDBJ whole genome shotgun (WGS) entry which is preliminary data.</text>
</comment>
<evidence type="ECO:0000256" key="10">
    <source>
        <dbReference type="SAM" id="MobiDB-lite"/>
    </source>
</evidence>
<dbReference type="GO" id="GO:0005743">
    <property type="term" value="C:mitochondrial inner membrane"/>
    <property type="evidence" value="ECO:0007669"/>
    <property type="project" value="TreeGrafter"/>
</dbReference>
<dbReference type="InterPro" id="IPR051156">
    <property type="entry name" value="Mito/Outer_Membr_Metalloprot"/>
</dbReference>
<dbReference type="EMBL" id="JAODUP010000384">
    <property type="protein sequence ID" value="KAK2150884.1"/>
    <property type="molecule type" value="Genomic_DNA"/>
</dbReference>
<comment type="similarity">
    <text evidence="7">Belongs to the peptidase M48 family.</text>
</comment>
<evidence type="ECO:0000313" key="14">
    <source>
        <dbReference type="Proteomes" id="UP001208570"/>
    </source>
</evidence>
<evidence type="ECO:0000256" key="8">
    <source>
        <dbReference type="ARBA" id="ARBA00040360"/>
    </source>
</evidence>
<evidence type="ECO:0000256" key="5">
    <source>
        <dbReference type="ARBA" id="ARBA00022833"/>
    </source>
</evidence>
<comment type="cofactor">
    <cofactor evidence="1">
        <name>Zn(2+)</name>
        <dbReference type="ChEBI" id="CHEBI:29105"/>
    </cofactor>
</comment>
<evidence type="ECO:0000256" key="2">
    <source>
        <dbReference type="ARBA" id="ARBA00022670"/>
    </source>
</evidence>
<dbReference type="Pfam" id="PF01435">
    <property type="entry name" value="Peptidase_M48"/>
    <property type="match status" value="1"/>
</dbReference>
<name>A0AAD9JDI9_9ANNE</name>
<dbReference type="PANTHER" id="PTHR22726">
    <property type="entry name" value="METALLOENDOPEPTIDASE OMA1"/>
    <property type="match status" value="1"/>
</dbReference>
<dbReference type="GO" id="GO:0034982">
    <property type="term" value="P:mitochondrial protein processing"/>
    <property type="evidence" value="ECO:0007669"/>
    <property type="project" value="TreeGrafter"/>
</dbReference>